<gene>
    <name evidence="10" type="ORF">RUM43_014197</name>
</gene>
<keyword evidence="6" id="KW-0175">Coiled coil</keyword>
<evidence type="ECO:0000313" key="10">
    <source>
        <dbReference type="EMBL" id="KAK6631101.1"/>
    </source>
</evidence>
<feature type="compositionally biased region" description="Basic residues" evidence="7">
    <location>
        <begin position="372"/>
        <end position="382"/>
    </location>
</feature>
<dbReference type="PROSITE" id="PS50157">
    <property type="entry name" value="ZINC_FINGER_C2H2_2"/>
    <property type="match status" value="2"/>
</dbReference>
<reference evidence="10 11" key="1">
    <citation type="submission" date="2023-10" db="EMBL/GenBank/DDBJ databases">
        <title>Genomes of two closely related lineages of the louse Polyplax serrata with different host specificities.</title>
        <authorList>
            <person name="Martinu J."/>
            <person name="Tarabai H."/>
            <person name="Stefka J."/>
            <person name="Hypsa V."/>
        </authorList>
    </citation>
    <scope>NUCLEOTIDE SEQUENCE [LARGE SCALE GENOMIC DNA]</scope>
    <source>
        <strain evidence="10">HR10_N</strain>
    </source>
</reference>
<dbReference type="InterPro" id="IPR051964">
    <property type="entry name" value="Chaperone_stress_response"/>
</dbReference>
<dbReference type="InterPro" id="IPR036236">
    <property type="entry name" value="Znf_C2H2_sf"/>
</dbReference>
<keyword evidence="2 5" id="KW-0863">Zinc-finger</keyword>
<dbReference type="GO" id="GO:0008270">
    <property type="term" value="F:zinc ion binding"/>
    <property type="evidence" value="ECO:0007669"/>
    <property type="project" value="UniProtKB-KW"/>
</dbReference>
<evidence type="ECO:0000256" key="4">
    <source>
        <dbReference type="ARBA" id="ARBA00074367"/>
    </source>
</evidence>
<dbReference type="Pfam" id="PF00226">
    <property type="entry name" value="DnaJ"/>
    <property type="match status" value="1"/>
</dbReference>
<dbReference type="InterPro" id="IPR001623">
    <property type="entry name" value="DnaJ_domain"/>
</dbReference>
<dbReference type="InterPro" id="IPR054076">
    <property type="entry name" value="ZUO1-like_ZHD"/>
</dbReference>
<dbReference type="CDD" id="cd06257">
    <property type="entry name" value="DnaJ"/>
    <property type="match status" value="1"/>
</dbReference>
<evidence type="ECO:0000256" key="3">
    <source>
        <dbReference type="ARBA" id="ARBA00022833"/>
    </source>
</evidence>
<feature type="domain" description="J" evidence="8">
    <location>
        <begin position="3"/>
        <end position="69"/>
    </location>
</feature>
<dbReference type="Gene3D" id="1.10.287.110">
    <property type="entry name" value="DnaJ domain"/>
    <property type="match status" value="1"/>
</dbReference>
<dbReference type="InterPro" id="IPR003604">
    <property type="entry name" value="Matrin/U1-like-C_Znf_C2H2"/>
</dbReference>
<dbReference type="InterPro" id="IPR013087">
    <property type="entry name" value="Znf_C2H2_type"/>
</dbReference>
<dbReference type="PROSITE" id="PS00028">
    <property type="entry name" value="ZINC_FINGER_C2H2_1"/>
    <property type="match status" value="2"/>
</dbReference>
<protein>
    <recommendedName>
        <fullName evidence="4">DnaJ homolog subfamily C member 21</fullName>
    </recommendedName>
</protein>
<dbReference type="PANTHER" id="PTHR44029">
    <property type="entry name" value="DNAJ HOMOLOG SUBFAMILY C MEMBER 21"/>
    <property type="match status" value="1"/>
</dbReference>
<feature type="compositionally biased region" description="Low complexity" evidence="7">
    <location>
        <begin position="383"/>
        <end position="403"/>
    </location>
</feature>
<dbReference type="SMART" id="SM00355">
    <property type="entry name" value="ZnF_C2H2"/>
    <property type="match status" value="2"/>
</dbReference>
<evidence type="ECO:0000313" key="11">
    <source>
        <dbReference type="Proteomes" id="UP001372834"/>
    </source>
</evidence>
<feature type="coiled-coil region" evidence="6">
    <location>
        <begin position="224"/>
        <end position="280"/>
    </location>
</feature>
<proteinExistence type="predicted"/>
<feature type="domain" description="C2H2-type" evidence="9">
    <location>
        <begin position="502"/>
        <end position="531"/>
    </location>
</feature>
<organism evidence="10 11">
    <name type="scientific">Polyplax serrata</name>
    <name type="common">Common mouse louse</name>
    <dbReference type="NCBI Taxonomy" id="468196"/>
    <lineage>
        <taxon>Eukaryota</taxon>
        <taxon>Metazoa</taxon>
        <taxon>Ecdysozoa</taxon>
        <taxon>Arthropoda</taxon>
        <taxon>Hexapoda</taxon>
        <taxon>Insecta</taxon>
        <taxon>Pterygota</taxon>
        <taxon>Neoptera</taxon>
        <taxon>Paraneoptera</taxon>
        <taxon>Psocodea</taxon>
        <taxon>Troctomorpha</taxon>
        <taxon>Phthiraptera</taxon>
        <taxon>Anoplura</taxon>
        <taxon>Polyplacidae</taxon>
        <taxon>Polyplax</taxon>
    </lineage>
</organism>
<dbReference type="SUPFAM" id="SSF57667">
    <property type="entry name" value="beta-beta-alpha zinc fingers"/>
    <property type="match status" value="1"/>
</dbReference>
<evidence type="ECO:0000256" key="1">
    <source>
        <dbReference type="ARBA" id="ARBA00022723"/>
    </source>
</evidence>
<accession>A0AAN8P4E1</accession>
<keyword evidence="3" id="KW-0862">Zinc</keyword>
<dbReference type="PANTHER" id="PTHR44029:SF1">
    <property type="entry name" value="DNAJ HOMOLOG SUBFAMILY C MEMBER 21"/>
    <property type="match status" value="1"/>
</dbReference>
<feature type="region of interest" description="Disordered" evidence="7">
    <location>
        <begin position="360"/>
        <end position="502"/>
    </location>
</feature>
<dbReference type="InterPro" id="IPR018253">
    <property type="entry name" value="DnaJ_domain_CS"/>
</dbReference>
<evidence type="ECO:0000259" key="8">
    <source>
        <dbReference type="PROSITE" id="PS50076"/>
    </source>
</evidence>
<dbReference type="GO" id="GO:0005737">
    <property type="term" value="C:cytoplasm"/>
    <property type="evidence" value="ECO:0007669"/>
    <property type="project" value="TreeGrafter"/>
</dbReference>
<keyword evidence="1" id="KW-0479">Metal-binding</keyword>
<dbReference type="PROSITE" id="PS50076">
    <property type="entry name" value="DNAJ_2"/>
    <property type="match status" value="1"/>
</dbReference>
<evidence type="ECO:0000256" key="6">
    <source>
        <dbReference type="SAM" id="Coils"/>
    </source>
</evidence>
<dbReference type="GO" id="GO:0003676">
    <property type="term" value="F:nucleic acid binding"/>
    <property type="evidence" value="ECO:0007669"/>
    <property type="project" value="InterPro"/>
</dbReference>
<dbReference type="SMART" id="SM00451">
    <property type="entry name" value="ZnF_U1"/>
    <property type="match status" value="1"/>
</dbReference>
<dbReference type="Gene3D" id="3.30.160.60">
    <property type="entry name" value="Classic Zinc Finger"/>
    <property type="match status" value="1"/>
</dbReference>
<name>A0AAN8P4E1_POLSC</name>
<feature type="domain" description="C2H2-type" evidence="9">
    <location>
        <begin position="299"/>
        <end position="328"/>
    </location>
</feature>
<feature type="compositionally biased region" description="Basic residues" evidence="7">
    <location>
        <begin position="431"/>
        <end position="441"/>
    </location>
</feature>
<evidence type="ECO:0000256" key="5">
    <source>
        <dbReference type="PROSITE-ProRule" id="PRU00042"/>
    </source>
</evidence>
<dbReference type="SUPFAM" id="SSF46565">
    <property type="entry name" value="Chaperone J-domain"/>
    <property type="match status" value="1"/>
</dbReference>
<dbReference type="AlphaFoldDB" id="A0AAN8P4E1"/>
<dbReference type="Pfam" id="PF12171">
    <property type="entry name" value="zf-C2H2_jaz"/>
    <property type="match status" value="1"/>
</dbReference>
<dbReference type="FunFam" id="1.10.287.110:FF:000046">
    <property type="entry name" value="dnaJ homolog subfamily C member 21"/>
    <property type="match status" value="1"/>
</dbReference>
<dbReference type="EMBL" id="JAWJWE010000009">
    <property type="protein sequence ID" value="KAK6631101.1"/>
    <property type="molecule type" value="Genomic_DNA"/>
</dbReference>
<comment type="caution">
    <text evidence="10">The sequence shown here is derived from an EMBL/GenBank/DDBJ whole genome shotgun (WGS) entry which is preliminary data.</text>
</comment>
<dbReference type="InterPro" id="IPR022755">
    <property type="entry name" value="Znf_C2H2_jaz"/>
</dbReference>
<sequence>MKCYYEVLGIARDANDDELKKAYRKLALKWHPDKNVDNEEVAKENFQLVQQAYEVLIDPHERAWYDNHREAILKGGLGGDYKDDSLDILPYFSASCYKGFGDDPGGFYSVYREVFNKLAAEDSEYMKEDDCEIPEFGTSESSYEEVVAEFYSYWMSYSTKKSYCWLDPHDIRQAPNHKIGKLIEKENKKVRDKAKKERNEEVRNLVAFVRKRDKRVQIWNKLLEEKARENKKKSEENRLQKLQERRSQMENYKESDWLKFSNVENDLKQIEENLAKEYGDDQVNFEVEDSEEAFSNNSFFCVACNKVFKTDKSFANHEKSKKHKENVALLKNVITEEDEALNLSPINNSESLVNAIHSSNDELNTCDNNEKKKTKKKSKQKKPTTIIDNSSNDDSNDELNNLLAFQGKKARNRKQNDKKDDNDLDDEKIDKRNKKKNKKVNKGSESNQKNITDEKDCNDLISEMNSSMKPQQGHDKKADATEVHKKNNQVESRKGKDANPDLTCAVCKNQFPSKNKLFNHLKSTGHSVYLPNSATAQKSTKKK</sequence>
<dbReference type="InterPro" id="IPR036869">
    <property type="entry name" value="J_dom_sf"/>
</dbReference>
<dbReference type="Pfam" id="PF21884">
    <property type="entry name" value="ZUO1-like_ZHD"/>
    <property type="match status" value="1"/>
</dbReference>
<evidence type="ECO:0000256" key="2">
    <source>
        <dbReference type="ARBA" id="ARBA00022771"/>
    </source>
</evidence>
<dbReference type="SMART" id="SM00271">
    <property type="entry name" value="DnaJ"/>
    <property type="match status" value="1"/>
</dbReference>
<evidence type="ECO:0000256" key="7">
    <source>
        <dbReference type="SAM" id="MobiDB-lite"/>
    </source>
</evidence>
<dbReference type="PRINTS" id="PR00625">
    <property type="entry name" value="JDOMAIN"/>
</dbReference>
<feature type="compositionally biased region" description="Basic and acidic residues" evidence="7">
    <location>
        <begin position="472"/>
        <end position="485"/>
    </location>
</feature>
<dbReference type="PROSITE" id="PS00636">
    <property type="entry name" value="DNAJ_1"/>
    <property type="match status" value="1"/>
</dbReference>
<dbReference type="Proteomes" id="UP001372834">
    <property type="component" value="Unassembled WGS sequence"/>
</dbReference>
<evidence type="ECO:0000259" key="9">
    <source>
        <dbReference type="PROSITE" id="PS50157"/>
    </source>
</evidence>